<dbReference type="PROSITE" id="PS00932">
    <property type="entry name" value="MOLYBDOPTERIN_PROK_3"/>
    <property type="match status" value="1"/>
</dbReference>
<dbReference type="Gene3D" id="2.40.40.20">
    <property type="match status" value="1"/>
</dbReference>
<evidence type="ECO:0000256" key="10">
    <source>
        <dbReference type="ARBA" id="ARBA00023063"/>
    </source>
</evidence>
<evidence type="ECO:0000256" key="2">
    <source>
        <dbReference type="ARBA" id="ARBA00001966"/>
    </source>
</evidence>
<dbReference type="InterPro" id="IPR006657">
    <property type="entry name" value="MoPterin_dinucl-bd_dom"/>
</dbReference>
<evidence type="ECO:0000256" key="6">
    <source>
        <dbReference type="ARBA" id="ARBA00022723"/>
    </source>
</evidence>
<comment type="similarity">
    <text evidence="3">Belongs to the prokaryotic molybdopterin-containing oxidoreductase family. NasA/NapA/NarB subfamily.</text>
</comment>
<dbReference type="Pfam" id="PF04324">
    <property type="entry name" value="Fer2_BFD"/>
    <property type="match status" value="1"/>
</dbReference>
<dbReference type="InterPro" id="IPR006655">
    <property type="entry name" value="Mopterin_OxRdtase_prok_CS"/>
</dbReference>
<keyword evidence="13" id="KW-1185">Reference proteome</keyword>
<evidence type="ECO:0000256" key="4">
    <source>
        <dbReference type="ARBA" id="ARBA00022485"/>
    </source>
</evidence>
<sequence>MPEPVRTTCPYCGVGCGVLAKPQPDGSLEVAGDPEHPANFGRLCSKGSALGETMSLDDRLLYPEIDGKRASWDAALDHVARGFRETIAAYGPGSVAFYVSGQILTEDYYVANKLMKGFVGAANIDTNSRLCMASSVAGHRRAFGSDTVPGTYEDLEQADLVVITGSNLAWCHPVLYQRLAAAKEKRPSMKVVLIDPRRTMTADIADQHLAIAPDGDTALFAGLLRHIWENGIVSKTYIEKYTQGFNTALEAASEFSPDRVASESGLVVGEVEAFFQLFAATERVVTVYSQGVNQAVSGTVKVNAIINCHLATGRIGRPGMGPFSVTGQPNAMGGREVGGLANMLAAHMDIENASHRDLVQRFWNAPRIADKPGLKAVEMFQAVAEGRIRAIWIMATNPVDSMPDADAVAAALKACPLVVVSDVVADTDTLAHAHVKLPSAAWGEKDGTVTNSERRISRQRAFLPLPGEARPDWWQLAEVGKRMGFARAFGFRNAAEIFREHAALSALENAGARDFDIGAYSGISQSEYDGMAPFQWPQRAGEDRRRTRFFSEGGFFHADRKARFVPVHPQPRDVTGKDYPWTLNTGRVRDHWHTLTRTGKSARLSAHMAEPYGELHPADAARLGIAEAELVRIESPHGSVVVRALLTDRQRRGSVFVPMHWTDRYAASGRIGAVAAPVTDPFSGQPALKNVAVRISRFAAALYGFAVSARRPDMRDADYWAMARAKEGWRTEMAFAAKIEAPDAFFRRVLGLSEDSAVETIAYHDARRGDHRLAAFDGARLVGALHLSREPVAVSRGFAVEQLAACHDDPRSRFRVIAGRAGADRPDPGAIVCSCFGVGVNDIAAAIRAGCGSVEAVGKATSAGTNCGSCRAEIKGIIDAARIIAAE</sequence>
<dbReference type="PROSITE" id="PS00551">
    <property type="entry name" value="MOLYBDOPTERIN_PROK_1"/>
    <property type="match status" value="1"/>
</dbReference>
<dbReference type="RefSeq" id="WP_338528415.1">
    <property type="nucleotide sequence ID" value="NZ_CP030941.1"/>
</dbReference>
<keyword evidence="5" id="KW-0500">Molybdenum</keyword>
<keyword evidence="10" id="KW-0534">Nitrate assimilation</keyword>
<dbReference type="PROSITE" id="PS51669">
    <property type="entry name" value="4FE4S_MOW_BIS_MGD"/>
    <property type="match status" value="1"/>
</dbReference>
<dbReference type="InterPro" id="IPR041854">
    <property type="entry name" value="BFD-like_2Fe2S-bd_dom_sf"/>
</dbReference>
<dbReference type="InterPro" id="IPR027467">
    <property type="entry name" value="MopterinOxRdtase_cofactor_BS"/>
</dbReference>
<dbReference type="CDD" id="cd02791">
    <property type="entry name" value="MopB_CT_Nitrate-R-NapA-like"/>
    <property type="match status" value="1"/>
</dbReference>
<dbReference type="Proteomes" id="UP001342418">
    <property type="component" value="Chromosome"/>
</dbReference>
<evidence type="ECO:0000256" key="9">
    <source>
        <dbReference type="ARBA" id="ARBA00023014"/>
    </source>
</evidence>
<evidence type="ECO:0000256" key="7">
    <source>
        <dbReference type="ARBA" id="ARBA00023002"/>
    </source>
</evidence>
<name>A0ABY5MD04_9HYPH</name>
<dbReference type="Pfam" id="PF00384">
    <property type="entry name" value="Molybdopterin"/>
    <property type="match status" value="1"/>
</dbReference>
<dbReference type="Pfam" id="PF01568">
    <property type="entry name" value="Molydop_binding"/>
    <property type="match status" value="1"/>
</dbReference>
<evidence type="ECO:0000256" key="8">
    <source>
        <dbReference type="ARBA" id="ARBA00023004"/>
    </source>
</evidence>
<gene>
    <name evidence="12" type="primary">nasA</name>
    <name evidence="12" type="ORF">NTH_00389</name>
</gene>
<dbReference type="Gene3D" id="3.40.50.740">
    <property type="match status" value="1"/>
</dbReference>
<dbReference type="SMART" id="SM00926">
    <property type="entry name" value="Molybdop_Fe4S4"/>
    <property type="match status" value="1"/>
</dbReference>
<evidence type="ECO:0000259" key="11">
    <source>
        <dbReference type="PROSITE" id="PS51669"/>
    </source>
</evidence>
<evidence type="ECO:0000256" key="3">
    <source>
        <dbReference type="ARBA" id="ARBA00008747"/>
    </source>
</evidence>
<proteinExistence type="inferred from homology"/>
<comment type="cofactor">
    <cofactor evidence="1">
        <name>Mo-bis(molybdopterin guanine dinucleotide)</name>
        <dbReference type="ChEBI" id="CHEBI:60539"/>
    </cofactor>
</comment>
<dbReference type="InterPro" id="IPR009010">
    <property type="entry name" value="Asp_de-COase-like_dom_sf"/>
</dbReference>
<evidence type="ECO:0000256" key="1">
    <source>
        <dbReference type="ARBA" id="ARBA00001942"/>
    </source>
</evidence>
<keyword evidence="9" id="KW-0411">Iron-sulfur</keyword>
<dbReference type="InterPro" id="IPR041957">
    <property type="entry name" value="CT_Nitrate-R-NapA-like"/>
</dbReference>
<dbReference type="InterPro" id="IPR006963">
    <property type="entry name" value="Mopterin_OxRdtase_4Fe-4S_dom"/>
</dbReference>
<dbReference type="CDD" id="cd02754">
    <property type="entry name" value="MopB_Nitrate-R-NapA-like"/>
    <property type="match status" value="1"/>
</dbReference>
<evidence type="ECO:0000256" key="5">
    <source>
        <dbReference type="ARBA" id="ARBA00022505"/>
    </source>
</evidence>
<keyword evidence="4" id="KW-0004">4Fe-4S</keyword>
<dbReference type="Gene3D" id="3.40.228.10">
    <property type="entry name" value="Dimethylsulfoxide Reductase, domain 2"/>
    <property type="match status" value="1"/>
</dbReference>
<dbReference type="GO" id="GO:0016491">
    <property type="term" value="F:oxidoreductase activity"/>
    <property type="evidence" value="ECO:0007669"/>
    <property type="project" value="UniProtKB-KW"/>
</dbReference>
<evidence type="ECO:0000313" key="13">
    <source>
        <dbReference type="Proteomes" id="UP001342418"/>
    </source>
</evidence>
<comment type="cofactor">
    <cofactor evidence="2">
        <name>[4Fe-4S] cluster</name>
        <dbReference type="ChEBI" id="CHEBI:49883"/>
    </cofactor>
</comment>
<dbReference type="Pfam" id="PF04879">
    <property type="entry name" value="Molybdop_Fe4S4"/>
    <property type="match status" value="1"/>
</dbReference>
<dbReference type="PANTHER" id="PTHR43105">
    <property type="entry name" value="RESPIRATORY NITRATE REDUCTASE"/>
    <property type="match status" value="1"/>
</dbReference>
<dbReference type="InterPro" id="IPR050123">
    <property type="entry name" value="Prok_molybdopt-oxidoreductase"/>
</dbReference>
<feature type="domain" description="4Fe-4S Mo/W bis-MGD-type" evidence="11">
    <location>
        <begin position="2"/>
        <end position="58"/>
    </location>
</feature>
<dbReference type="Gene3D" id="1.10.10.1100">
    <property type="entry name" value="BFD-like [2Fe-2S]-binding domain"/>
    <property type="match status" value="1"/>
</dbReference>
<evidence type="ECO:0000313" key="12">
    <source>
        <dbReference type="EMBL" id="UUP15949.1"/>
    </source>
</evidence>
<keyword evidence="6" id="KW-0479">Metal-binding</keyword>
<dbReference type="InterPro" id="IPR007419">
    <property type="entry name" value="BFD-like_2Fe2S-bd_dom"/>
</dbReference>
<keyword evidence="8" id="KW-0408">Iron</keyword>
<dbReference type="EC" id="1.7.99.4" evidence="12"/>
<keyword evidence="7 12" id="KW-0560">Oxidoreductase</keyword>
<reference evidence="12 13" key="1">
    <citation type="submission" date="2018-07" db="EMBL/GenBank/DDBJ databases">
        <title>Genome sequence of Nitratireductor thuwali#1536.</title>
        <authorList>
            <person name="Michoud G."/>
            <person name="Merlino G."/>
            <person name="Sefrji F.O."/>
            <person name="Daffonchio D."/>
        </authorList>
    </citation>
    <scope>NUCLEOTIDE SEQUENCE [LARGE SCALE GENOMIC DNA]</scope>
    <source>
        <strain evidence="13">Nit1536</strain>
    </source>
</reference>
<dbReference type="SUPFAM" id="SSF50692">
    <property type="entry name" value="ADC-like"/>
    <property type="match status" value="1"/>
</dbReference>
<dbReference type="SUPFAM" id="SSF53706">
    <property type="entry name" value="Formate dehydrogenase/DMSO reductase, domains 1-3"/>
    <property type="match status" value="1"/>
</dbReference>
<accession>A0ABY5MD04</accession>
<dbReference type="Gene3D" id="2.20.25.90">
    <property type="entry name" value="ADC-like domains"/>
    <property type="match status" value="1"/>
</dbReference>
<organism evidence="12 13">
    <name type="scientific">Nitratireductor thuwali</name>
    <dbReference type="NCBI Taxonomy" id="2267699"/>
    <lineage>
        <taxon>Bacteria</taxon>
        <taxon>Pseudomonadati</taxon>
        <taxon>Pseudomonadota</taxon>
        <taxon>Alphaproteobacteria</taxon>
        <taxon>Hyphomicrobiales</taxon>
        <taxon>Phyllobacteriaceae</taxon>
        <taxon>Nitratireductor</taxon>
    </lineage>
</organism>
<dbReference type="EMBL" id="CP030941">
    <property type="protein sequence ID" value="UUP15949.1"/>
    <property type="molecule type" value="Genomic_DNA"/>
</dbReference>
<dbReference type="PANTHER" id="PTHR43105:SF9">
    <property type="entry name" value="NADPH-FE(3+) OXIDOREDUCTASE SUBUNIT ALPHA"/>
    <property type="match status" value="1"/>
</dbReference>
<protein>
    <submittedName>
        <fullName evidence="12">Nitrate reductase</fullName>
        <ecNumber evidence="12">1.7.99.4</ecNumber>
    </submittedName>
</protein>
<dbReference type="InterPro" id="IPR006656">
    <property type="entry name" value="Mopterin_OxRdtase"/>
</dbReference>